<dbReference type="OrthoDB" id="1921190at2759"/>
<proteinExistence type="predicted"/>
<dbReference type="PANTHER" id="PTHR32011:SF6">
    <property type="entry name" value="KNR4_SMI1-LIKE DOMAIN-CONTAINING PROTEIN"/>
    <property type="match status" value="1"/>
</dbReference>
<keyword evidence="2" id="KW-1185">Reference proteome</keyword>
<dbReference type="PANTHER" id="PTHR32011">
    <property type="entry name" value="OS08G0472400 PROTEIN"/>
    <property type="match status" value="1"/>
</dbReference>
<name>A0A2I0ARG6_9ASPA</name>
<dbReference type="AlphaFoldDB" id="A0A2I0ARG6"/>
<sequence>MATSDGNNRLPRRICFSFAAYSKALIEHLRSRGIPIASGLSDAEFAAIESIFGFCFPPDLQSILREGLPYGAGFPNWRCASPQQLQILLSLPVAGLLHEISGPAAAGGGFWPRAWGHRPGSLAESIARARSLLDQAPKLVPVYRHFYVAAVPNLAGNPVFFVRGSEVRCCGLDLPDFFNREDIFFRPAVEPAPAAPLPAWAAKKARRVDVWTDLADGAPASVGEGIGLAMLMSELGWNLRRGGWGEEDVKEMLMMGETEGCDAAKVGDRTVGNDRQAMIWLVRLLGLALLSAGWSAEDVVYSLGGGIEAWCAPVTTWRVDPTLNEISLDF</sequence>
<dbReference type="EMBL" id="KZ451956">
    <property type="protein sequence ID" value="PKA58145.1"/>
    <property type="molecule type" value="Genomic_DNA"/>
</dbReference>
<protein>
    <submittedName>
        <fullName evidence="1">Uncharacterized protein</fullName>
    </submittedName>
</protein>
<gene>
    <name evidence="1" type="ORF">AXF42_Ash019849</name>
</gene>
<accession>A0A2I0ARG6</accession>
<dbReference type="Proteomes" id="UP000236161">
    <property type="component" value="Unassembled WGS sequence"/>
</dbReference>
<evidence type="ECO:0000313" key="2">
    <source>
        <dbReference type="Proteomes" id="UP000236161"/>
    </source>
</evidence>
<organism evidence="1 2">
    <name type="scientific">Apostasia shenzhenica</name>
    <dbReference type="NCBI Taxonomy" id="1088818"/>
    <lineage>
        <taxon>Eukaryota</taxon>
        <taxon>Viridiplantae</taxon>
        <taxon>Streptophyta</taxon>
        <taxon>Embryophyta</taxon>
        <taxon>Tracheophyta</taxon>
        <taxon>Spermatophyta</taxon>
        <taxon>Magnoliopsida</taxon>
        <taxon>Liliopsida</taxon>
        <taxon>Asparagales</taxon>
        <taxon>Orchidaceae</taxon>
        <taxon>Apostasioideae</taxon>
        <taxon>Apostasia</taxon>
    </lineage>
</organism>
<reference evidence="1 2" key="1">
    <citation type="journal article" date="2017" name="Nature">
        <title>The Apostasia genome and the evolution of orchids.</title>
        <authorList>
            <person name="Zhang G.Q."/>
            <person name="Liu K.W."/>
            <person name="Li Z."/>
            <person name="Lohaus R."/>
            <person name="Hsiao Y.Y."/>
            <person name="Niu S.C."/>
            <person name="Wang J.Y."/>
            <person name="Lin Y.C."/>
            <person name="Xu Q."/>
            <person name="Chen L.J."/>
            <person name="Yoshida K."/>
            <person name="Fujiwara S."/>
            <person name="Wang Z.W."/>
            <person name="Zhang Y.Q."/>
            <person name="Mitsuda N."/>
            <person name="Wang M."/>
            <person name="Liu G.H."/>
            <person name="Pecoraro L."/>
            <person name="Huang H.X."/>
            <person name="Xiao X.J."/>
            <person name="Lin M."/>
            <person name="Wu X.Y."/>
            <person name="Wu W.L."/>
            <person name="Chen Y.Y."/>
            <person name="Chang S.B."/>
            <person name="Sakamoto S."/>
            <person name="Ohme-Takagi M."/>
            <person name="Yagi M."/>
            <person name="Zeng S.J."/>
            <person name="Shen C.Y."/>
            <person name="Yeh C.M."/>
            <person name="Luo Y.B."/>
            <person name="Tsai W.C."/>
            <person name="Van de Peer Y."/>
            <person name="Liu Z.J."/>
        </authorList>
    </citation>
    <scope>NUCLEOTIDE SEQUENCE [LARGE SCALE GENOMIC DNA]</scope>
    <source>
        <strain evidence="2">cv. Shenzhen</strain>
        <tissue evidence="1">Stem</tissue>
    </source>
</reference>
<evidence type="ECO:0000313" key="1">
    <source>
        <dbReference type="EMBL" id="PKA58145.1"/>
    </source>
</evidence>